<accession>A0A7N2KPV4</accession>
<keyword evidence="1" id="KW-0812">Transmembrane</keyword>
<keyword evidence="4" id="KW-1185">Reference proteome</keyword>
<feature type="domain" description="Nodulin homeobox N-terminal" evidence="2">
    <location>
        <begin position="15"/>
        <end position="131"/>
    </location>
</feature>
<dbReference type="AlphaFoldDB" id="A0A7N2KPV4"/>
<dbReference type="InterPro" id="IPR057287">
    <property type="entry name" value="Ndx_N"/>
</dbReference>
<organism evidence="3 4">
    <name type="scientific">Quercus lobata</name>
    <name type="common">Valley oak</name>
    <dbReference type="NCBI Taxonomy" id="97700"/>
    <lineage>
        <taxon>Eukaryota</taxon>
        <taxon>Viridiplantae</taxon>
        <taxon>Streptophyta</taxon>
        <taxon>Embryophyta</taxon>
        <taxon>Tracheophyta</taxon>
        <taxon>Spermatophyta</taxon>
        <taxon>Magnoliopsida</taxon>
        <taxon>eudicotyledons</taxon>
        <taxon>Gunneridae</taxon>
        <taxon>Pentapetalae</taxon>
        <taxon>rosids</taxon>
        <taxon>fabids</taxon>
        <taxon>Fagales</taxon>
        <taxon>Fagaceae</taxon>
        <taxon>Quercus</taxon>
    </lineage>
</organism>
<feature type="transmembrane region" description="Helical" evidence="1">
    <location>
        <begin position="120"/>
        <end position="143"/>
    </location>
</feature>
<evidence type="ECO:0000259" key="2">
    <source>
        <dbReference type="Pfam" id="PF25246"/>
    </source>
</evidence>
<dbReference type="Gramene" id="QL01p033556:mrna">
    <property type="protein sequence ID" value="QL01p033556:mrna"/>
    <property type="gene ID" value="QL01p033556"/>
</dbReference>
<keyword evidence="1" id="KW-1133">Transmembrane helix</keyword>
<dbReference type="Proteomes" id="UP000594261">
    <property type="component" value="Chromosome 1"/>
</dbReference>
<protein>
    <recommendedName>
        <fullName evidence="2">Nodulin homeobox N-terminal domain-containing protein</fullName>
    </recommendedName>
</protein>
<sequence length="145" mass="16120">MRHAKEEPSCSATEAIDLISAVKELHGLSSQELNKLLRDSENFTIHYHTEKGLMKIDMEKLAAFLPLHLLGVLMSSDRDETLFRYLLCGIRLLHSLCDLASRQSKVEQVTVSNACQSFSLIGFCNIVLVLVSCAALCIPQIFIAV</sequence>
<reference evidence="3" key="2">
    <citation type="submission" date="2021-01" db="UniProtKB">
        <authorList>
            <consortium name="EnsemblPlants"/>
        </authorList>
    </citation>
    <scope>IDENTIFICATION</scope>
</reference>
<dbReference type="GO" id="GO:0003697">
    <property type="term" value="F:single-stranded DNA binding"/>
    <property type="evidence" value="ECO:0007669"/>
    <property type="project" value="InterPro"/>
</dbReference>
<evidence type="ECO:0000313" key="4">
    <source>
        <dbReference type="Proteomes" id="UP000594261"/>
    </source>
</evidence>
<dbReference type="EnsemblPlants" id="QL01p033556:mrna">
    <property type="protein sequence ID" value="QL01p033556:mrna"/>
    <property type="gene ID" value="QL01p033556"/>
</dbReference>
<name>A0A7N2KPV4_QUELO</name>
<evidence type="ECO:0000256" key="1">
    <source>
        <dbReference type="SAM" id="Phobius"/>
    </source>
</evidence>
<reference evidence="3 4" key="1">
    <citation type="journal article" date="2016" name="G3 (Bethesda)">
        <title>First Draft Assembly and Annotation of the Genome of a California Endemic Oak Quercus lobata Nee (Fagaceae).</title>
        <authorList>
            <person name="Sork V.L."/>
            <person name="Fitz-Gibbon S.T."/>
            <person name="Puiu D."/>
            <person name="Crepeau M."/>
            <person name="Gugger P.F."/>
            <person name="Sherman R."/>
            <person name="Stevens K."/>
            <person name="Langley C.H."/>
            <person name="Pellegrini M."/>
            <person name="Salzberg S.L."/>
        </authorList>
    </citation>
    <scope>NUCLEOTIDE SEQUENCE [LARGE SCALE GENOMIC DNA]</scope>
    <source>
        <strain evidence="3 4">cv. SW786</strain>
    </source>
</reference>
<keyword evidence="1" id="KW-0472">Membrane</keyword>
<dbReference type="Pfam" id="PF25246">
    <property type="entry name" value="Nodulin_N"/>
    <property type="match status" value="1"/>
</dbReference>
<dbReference type="InterPro" id="IPR039325">
    <property type="entry name" value="NDX"/>
</dbReference>
<dbReference type="EMBL" id="LRBV02000001">
    <property type="status" value="NOT_ANNOTATED_CDS"/>
    <property type="molecule type" value="Genomic_DNA"/>
</dbReference>
<dbReference type="PANTHER" id="PTHR35743:SF1">
    <property type="entry name" value="NODULIN HOMEOBOX"/>
    <property type="match status" value="1"/>
</dbReference>
<dbReference type="InParanoid" id="A0A7N2KPV4"/>
<evidence type="ECO:0000313" key="3">
    <source>
        <dbReference type="EnsemblPlants" id="QL01p033556:mrna"/>
    </source>
</evidence>
<dbReference type="GO" id="GO:0009908">
    <property type="term" value="P:flower development"/>
    <property type="evidence" value="ECO:0007669"/>
    <property type="project" value="InterPro"/>
</dbReference>
<proteinExistence type="predicted"/>
<dbReference type="PANTHER" id="PTHR35743">
    <property type="entry name" value="NODULIN HOMEOBOX"/>
    <property type="match status" value="1"/>
</dbReference>